<protein>
    <submittedName>
        <fullName evidence="1">Uncharacterized protein</fullName>
    </submittedName>
</protein>
<name>A0A1W1HII8_9BACT</name>
<evidence type="ECO:0000313" key="1">
    <source>
        <dbReference type="EMBL" id="SLM32202.1"/>
    </source>
</evidence>
<gene>
    <name evidence="1" type="ORF">MTBBW1_600032</name>
</gene>
<dbReference type="STRING" id="1246637.MTBBW1_600032"/>
<proteinExistence type="predicted"/>
<keyword evidence="2" id="KW-1185">Reference proteome</keyword>
<accession>A0A1W1HII8</accession>
<dbReference type="Proteomes" id="UP000191931">
    <property type="component" value="Unassembled WGS sequence"/>
</dbReference>
<evidence type="ECO:0000313" key="2">
    <source>
        <dbReference type="Proteomes" id="UP000191931"/>
    </source>
</evidence>
<dbReference type="AlphaFoldDB" id="A0A1W1HII8"/>
<reference evidence="1 2" key="1">
    <citation type="submission" date="2017-03" db="EMBL/GenBank/DDBJ databases">
        <authorList>
            <person name="Afonso C.L."/>
            <person name="Miller P.J."/>
            <person name="Scott M.A."/>
            <person name="Spackman E."/>
            <person name="Goraichik I."/>
            <person name="Dimitrov K.M."/>
            <person name="Suarez D.L."/>
            <person name="Swayne D.E."/>
        </authorList>
    </citation>
    <scope>NUCLEOTIDE SEQUENCE [LARGE SCALE GENOMIC DNA]</scope>
    <source>
        <strain evidence="1">PRJEB14757</strain>
    </source>
</reference>
<organism evidence="1 2">
    <name type="scientific">Desulfamplus magnetovallimortis</name>
    <dbReference type="NCBI Taxonomy" id="1246637"/>
    <lineage>
        <taxon>Bacteria</taxon>
        <taxon>Pseudomonadati</taxon>
        <taxon>Thermodesulfobacteriota</taxon>
        <taxon>Desulfobacteria</taxon>
        <taxon>Desulfobacterales</taxon>
        <taxon>Desulfobacteraceae</taxon>
        <taxon>Desulfamplus</taxon>
    </lineage>
</organism>
<sequence length="50" mass="6098">MKALWQSPKYTFSFYQESDKNPEIFGIFHIKLKVVYTFLKILNHVKEFKD</sequence>
<dbReference type="EMBL" id="FWEV01000304">
    <property type="protein sequence ID" value="SLM32202.1"/>
    <property type="molecule type" value="Genomic_DNA"/>
</dbReference>